<dbReference type="SUPFAM" id="SSF55120">
    <property type="entry name" value="Pseudouridine synthase"/>
    <property type="match status" value="1"/>
</dbReference>
<comment type="caution">
    <text evidence="3">The sequence shown here is derived from an EMBL/GenBank/DDBJ whole genome shotgun (WGS) entry which is preliminary data.</text>
</comment>
<gene>
    <name evidence="3" type="primary">truC</name>
    <name evidence="3" type="ORF">FL622_15925</name>
</gene>
<reference evidence="3 4" key="1">
    <citation type="submission" date="2019-07" db="EMBL/GenBank/DDBJ databases">
        <title>Insights of Desulfuromonas acetexigens electromicrobiology.</title>
        <authorList>
            <person name="Katuri K."/>
            <person name="Sapireddy V."/>
            <person name="Shaw D.R."/>
            <person name="Saikaly P."/>
        </authorList>
    </citation>
    <scope>NUCLEOTIDE SEQUENCE [LARGE SCALE GENOMIC DNA]</scope>
    <source>
        <strain evidence="3 4">2873</strain>
    </source>
</reference>
<dbReference type="Proteomes" id="UP000317155">
    <property type="component" value="Unassembled WGS sequence"/>
</dbReference>
<dbReference type="GO" id="GO:0003723">
    <property type="term" value="F:RNA binding"/>
    <property type="evidence" value="ECO:0007669"/>
    <property type="project" value="InterPro"/>
</dbReference>
<keyword evidence="1 3" id="KW-0413">Isomerase</keyword>
<dbReference type="GO" id="GO:0160149">
    <property type="term" value="F:tRNA pseudouridine(65) synthase activity"/>
    <property type="evidence" value="ECO:0007669"/>
    <property type="project" value="UniProtKB-EC"/>
</dbReference>
<protein>
    <submittedName>
        <fullName evidence="3">tRNA pseudouridine(65) synthase TruC</fullName>
        <ecNumber evidence="3">5.4.99.26</ecNumber>
    </submittedName>
</protein>
<dbReference type="PANTHER" id="PTHR21600:SF56">
    <property type="entry name" value="TRNA PSEUDOURIDINE SYNTHASE C"/>
    <property type="match status" value="1"/>
</dbReference>
<dbReference type="EC" id="5.4.99.26" evidence="3"/>
<dbReference type="GO" id="GO:0000455">
    <property type="term" value="P:enzyme-directed rRNA pseudouridine synthesis"/>
    <property type="evidence" value="ECO:0007669"/>
    <property type="project" value="TreeGrafter"/>
</dbReference>
<accession>A0A550J5T1</accession>
<dbReference type="InterPro" id="IPR050188">
    <property type="entry name" value="RluA_PseudoU_synthase"/>
</dbReference>
<dbReference type="PANTHER" id="PTHR21600">
    <property type="entry name" value="MITOCHONDRIAL RNA PSEUDOURIDINE SYNTHASE"/>
    <property type="match status" value="1"/>
</dbReference>
<dbReference type="Gene3D" id="3.30.2350.10">
    <property type="entry name" value="Pseudouridine synthase"/>
    <property type="match status" value="1"/>
</dbReference>
<keyword evidence="4" id="KW-1185">Reference proteome</keyword>
<dbReference type="OrthoDB" id="128480at2"/>
<dbReference type="AlphaFoldDB" id="A0A550J5T1"/>
<sequence length="247" mass="28310">MEILYRDEHLVAVNKPSGLLVHRSEIDRRETRFALQLVRDQLGQWVYPVHRLARPTSGVLLLALNPDVARRMGEAFAAGAVEKTYLAVVRGIPPEEGVIDYPLTEELDRHSDRLARPDKGPQPAVTEFRRLATVELPCPVGRYPSSRYSLVEARPKTGRKHQLRRHFKHLFHPLIGDTKHGEGRHNRFFRETYACHRLLLAAVEITLPHPVTGQPLRITAPLEDSFAAVIEKLGWKETVPERWWRKG</sequence>
<organism evidence="3 4">
    <name type="scientific">Trichloromonas acetexigens</name>
    <dbReference type="NCBI Taxonomy" id="38815"/>
    <lineage>
        <taxon>Bacteria</taxon>
        <taxon>Pseudomonadati</taxon>
        <taxon>Thermodesulfobacteriota</taxon>
        <taxon>Desulfuromonadia</taxon>
        <taxon>Desulfuromonadales</taxon>
        <taxon>Trichloromonadaceae</taxon>
        <taxon>Trichloromonas</taxon>
    </lineage>
</organism>
<feature type="domain" description="Pseudouridine synthase RsuA/RluA-like" evidence="2">
    <location>
        <begin position="9"/>
        <end position="169"/>
    </location>
</feature>
<dbReference type="RefSeq" id="WP_092055060.1">
    <property type="nucleotide sequence ID" value="NZ_FOJJ01000009.1"/>
</dbReference>
<proteinExistence type="predicted"/>
<evidence type="ECO:0000313" key="3">
    <source>
        <dbReference type="EMBL" id="TRO78513.1"/>
    </source>
</evidence>
<dbReference type="Pfam" id="PF00849">
    <property type="entry name" value="PseudoU_synth_2"/>
    <property type="match status" value="1"/>
</dbReference>
<dbReference type="InterPro" id="IPR020103">
    <property type="entry name" value="PsdUridine_synth_cat_dom_sf"/>
</dbReference>
<dbReference type="EMBL" id="VJVV01000017">
    <property type="protein sequence ID" value="TRO78513.1"/>
    <property type="molecule type" value="Genomic_DNA"/>
</dbReference>
<name>A0A550J5T1_9BACT</name>
<evidence type="ECO:0000313" key="4">
    <source>
        <dbReference type="Proteomes" id="UP000317155"/>
    </source>
</evidence>
<dbReference type="InterPro" id="IPR006145">
    <property type="entry name" value="PsdUridine_synth_RsuA/RluA"/>
</dbReference>
<dbReference type="CDD" id="cd02563">
    <property type="entry name" value="PseudoU_synth_TruC"/>
    <property type="match status" value="1"/>
</dbReference>
<dbReference type="NCBIfam" id="NF008321">
    <property type="entry name" value="PRK11112.1"/>
    <property type="match status" value="1"/>
</dbReference>
<evidence type="ECO:0000259" key="2">
    <source>
        <dbReference type="Pfam" id="PF00849"/>
    </source>
</evidence>
<evidence type="ECO:0000256" key="1">
    <source>
        <dbReference type="ARBA" id="ARBA00023235"/>
    </source>
</evidence>